<dbReference type="AlphaFoldDB" id="A0A3M0CWT3"/>
<organism evidence="3 4">
    <name type="scientific">Haloplanus aerogenes</name>
    <dbReference type="NCBI Taxonomy" id="660522"/>
    <lineage>
        <taxon>Archaea</taxon>
        <taxon>Methanobacteriati</taxon>
        <taxon>Methanobacteriota</taxon>
        <taxon>Stenosarchaea group</taxon>
        <taxon>Halobacteria</taxon>
        <taxon>Halobacteriales</taxon>
        <taxon>Haloferacaceae</taxon>
        <taxon>Haloplanus</taxon>
    </lineage>
</organism>
<geneLocation type="plasmid" evidence="2">
    <name>pJCM16430-01</name>
</geneLocation>
<dbReference type="Proteomes" id="UP000282007">
    <property type="component" value="Plasmid pJCM16430-01"/>
</dbReference>
<dbReference type="Pfam" id="PF13614">
    <property type="entry name" value="AAA_31"/>
    <property type="match status" value="1"/>
</dbReference>
<dbReference type="InterPro" id="IPR025669">
    <property type="entry name" value="AAA_dom"/>
</dbReference>
<accession>A0A3M0CWT3</accession>
<proteinExistence type="predicted"/>
<evidence type="ECO:0000313" key="4">
    <source>
        <dbReference type="Proteomes" id="UP000277326"/>
    </source>
</evidence>
<dbReference type="PANTHER" id="PTHR13696">
    <property type="entry name" value="P-LOOP CONTAINING NUCLEOSIDE TRIPHOSPHATE HYDROLASE"/>
    <property type="match status" value="1"/>
</dbReference>
<dbReference type="RefSeq" id="WP_121922118.1">
    <property type="nucleotide sequence ID" value="NZ_CP034146.1"/>
</dbReference>
<keyword evidence="5" id="KW-1185">Reference proteome</keyword>
<dbReference type="OrthoDB" id="322322at2157"/>
<sequence length="288" mass="31280">MSDTLRAAAFLDKGGTGKTTTVAHLGVALEELGHEVLLVDLAGKQGDLAKHFGVWGDYQARIEADEAWPNISTVFDDAWGTIAEKLGDDTLADLVVPTAEGPDLIPAHPGLDTLDAELGNIDDARERYSRLEQFLDEYVDPLGYDVVLVDLPGMTNNVAYNGLWAARHVITPVEMGPFEAEQADALRRDLGKIADNFAVDIELTLVLPNKVDTRTNLAEEYLDAFESEYPDAIAPDYVPYSQDIRNAAEHGQTAFALQEPSTTARRAREAYLDAAETLVSRLGGDHGG</sequence>
<evidence type="ECO:0000259" key="1">
    <source>
        <dbReference type="Pfam" id="PF13614"/>
    </source>
</evidence>
<reference evidence="3" key="3">
    <citation type="submission" date="2018-10" db="EMBL/GenBank/DDBJ databases">
        <authorList>
            <person name="Whitman W."/>
            <person name="Huntemann M."/>
            <person name="Clum A."/>
            <person name="Pillay M."/>
            <person name="Palaniappan K."/>
            <person name="Varghese N."/>
            <person name="Mikhailova N."/>
            <person name="Stamatis D."/>
            <person name="Reddy T."/>
            <person name="Daum C."/>
            <person name="Shapiro N."/>
            <person name="Ivanova N."/>
            <person name="Kyrpides N."/>
            <person name="Woyke T."/>
        </authorList>
    </citation>
    <scope>NUCLEOTIDE SEQUENCE</scope>
    <source>
        <strain evidence="3">CGMCC 1.10124</strain>
    </source>
</reference>
<dbReference type="EMBL" id="CP034146">
    <property type="protein sequence ID" value="AZH27310.1"/>
    <property type="molecule type" value="Genomic_DNA"/>
</dbReference>
<gene>
    <name evidence="3" type="ORF">ATH50_3603</name>
    <name evidence="2" type="ORF">DU502_18000</name>
</gene>
<dbReference type="CDD" id="cd02042">
    <property type="entry name" value="ParAB_family"/>
    <property type="match status" value="1"/>
</dbReference>
<reference evidence="3 4" key="1">
    <citation type="journal article" date="2015" name="Stand. Genomic Sci.">
        <title>Genomic Encyclopedia of Bacterial and Archaeal Type Strains, Phase III: the genomes of soil and plant-associated and newly described type strains.</title>
        <authorList>
            <person name="Whitman W.B."/>
            <person name="Woyke T."/>
            <person name="Klenk H.P."/>
            <person name="Zhou Y."/>
            <person name="Lilburn T.G."/>
            <person name="Beck B.J."/>
            <person name="De Vos P."/>
            <person name="Vandamme P."/>
            <person name="Eisen J.A."/>
            <person name="Garrity G."/>
            <person name="Hugenholtz P."/>
            <person name="Kyrpides N.C."/>
        </authorList>
    </citation>
    <scope>NUCLEOTIDE SEQUENCE [LARGE SCALE GENOMIC DNA]</scope>
    <source>
        <strain evidence="3 4">CGMCC 1.10124</strain>
    </source>
</reference>
<evidence type="ECO:0000313" key="3">
    <source>
        <dbReference type="EMBL" id="RMB08273.1"/>
    </source>
</evidence>
<evidence type="ECO:0000313" key="5">
    <source>
        <dbReference type="Proteomes" id="UP000282007"/>
    </source>
</evidence>
<dbReference type="SUPFAM" id="SSF52540">
    <property type="entry name" value="P-loop containing nucleoside triphosphate hydrolases"/>
    <property type="match status" value="1"/>
</dbReference>
<name>A0A3M0CWT3_9EURY</name>
<dbReference type="GeneID" id="38473220"/>
<dbReference type="Proteomes" id="UP000277326">
    <property type="component" value="Unassembled WGS sequence"/>
</dbReference>
<protein>
    <submittedName>
        <fullName evidence="3">Chromosome partitioning protein</fullName>
    </submittedName>
    <submittedName>
        <fullName evidence="2">ParA family protein</fullName>
    </submittedName>
</protein>
<dbReference type="PANTHER" id="PTHR13696:SF99">
    <property type="entry name" value="COBYRINIC ACID AC-DIAMIDE SYNTHASE"/>
    <property type="match status" value="1"/>
</dbReference>
<geneLocation type="plasmid" evidence="5">
    <name>pjcm16430-01</name>
</geneLocation>
<feature type="domain" description="AAA" evidence="1">
    <location>
        <begin position="12"/>
        <end position="198"/>
    </location>
</feature>
<dbReference type="KEGG" id="haer:DU502_18000"/>
<dbReference type="InterPro" id="IPR027417">
    <property type="entry name" value="P-loop_NTPase"/>
</dbReference>
<dbReference type="Gene3D" id="3.40.50.300">
    <property type="entry name" value="P-loop containing nucleotide triphosphate hydrolases"/>
    <property type="match status" value="1"/>
</dbReference>
<dbReference type="EMBL" id="REFS01000011">
    <property type="protein sequence ID" value="RMB08273.1"/>
    <property type="molecule type" value="Genomic_DNA"/>
</dbReference>
<reference evidence="2 5" key="2">
    <citation type="submission" date="2018-07" db="EMBL/GenBank/DDBJ databases">
        <title>Genome sequences of Haloplanus aerogenes JCM 16430T.</title>
        <authorList>
            <person name="Kim Y.B."/>
            <person name="Roh S.W."/>
        </authorList>
    </citation>
    <scope>NUCLEOTIDE SEQUENCE [LARGE SCALE GENOMIC DNA]</scope>
    <source>
        <strain evidence="2 5">JCM 16430</strain>
        <plasmid evidence="5">pjcm16430-01</plasmid>
        <plasmid evidence="2">pJCM16430-01</plasmid>
    </source>
</reference>
<keyword evidence="2" id="KW-0614">Plasmid</keyword>
<dbReference type="InterPro" id="IPR050678">
    <property type="entry name" value="DNA_Partitioning_ATPase"/>
</dbReference>
<evidence type="ECO:0000313" key="2">
    <source>
        <dbReference type="EMBL" id="AZH27310.1"/>
    </source>
</evidence>